<evidence type="ECO:0000256" key="2">
    <source>
        <dbReference type="ARBA" id="ARBA00022723"/>
    </source>
</evidence>
<dbReference type="Proteomes" id="UP001229955">
    <property type="component" value="Chromosome"/>
</dbReference>
<dbReference type="GO" id="GO:0009055">
    <property type="term" value="F:electron transfer activity"/>
    <property type="evidence" value="ECO:0007669"/>
    <property type="project" value="InterPro"/>
</dbReference>
<dbReference type="GO" id="GO:0046872">
    <property type="term" value="F:metal ion binding"/>
    <property type="evidence" value="ECO:0007669"/>
    <property type="project" value="UniProtKB-KW"/>
</dbReference>
<dbReference type="EMBL" id="CP130612">
    <property type="protein sequence ID" value="WKW12794.1"/>
    <property type="molecule type" value="Genomic_DNA"/>
</dbReference>
<dbReference type="Pfam" id="PF13442">
    <property type="entry name" value="Cytochrome_CBB3"/>
    <property type="match status" value="1"/>
</dbReference>
<keyword evidence="9" id="KW-1185">Reference proteome</keyword>
<feature type="chain" id="PRO_5041253380" evidence="5">
    <location>
        <begin position="27"/>
        <end position="149"/>
    </location>
</feature>
<dbReference type="InterPro" id="IPR036909">
    <property type="entry name" value="Cyt_c-like_dom_sf"/>
</dbReference>
<evidence type="ECO:0000313" key="9">
    <source>
        <dbReference type="Proteomes" id="UP001229955"/>
    </source>
</evidence>
<dbReference type="Gene3D" id="1.10.760.10">
    <property type="entry name" value="Cytochrome c-like domain"/>
    <property type="match status" value="1"/>
</dbReference>
<keyword evidence="3 4" id="KW-0408">Iron</keyword>
<accession>A0AA49Q5K9</accession>
<dbReference type="PROSITE" id="PS51257">
    <property type="entry name" value="PROKAR_LIPOPROTEIN"/>
    <property type="match status" value="1"/>
</dbReference>
<dbReference type="KEGG" id="pspc:Strain318_002103"/>
<evidence type="ECO:0000259" key="6">
    <source>
        <dbReference type="PROSITE" id="PS51007"/>
    </source>
</evidence>
<proteinExistence type="predicted"/>
<organism evidence="8 9">
    <name type="scientific">Pseudogemmatithrix spongiicola</name>
    <dbReference type="NCBI Taxonomy" id="3062599"/>
    <lineage>
        <taxon>Bacteria</taxon>
        <taxon>Pseudomonadati</taxon>
        <taxon>Gemmatimonadota</taxon>
        <taxon>Gemmatimonadia</taxon>
        <taxon>Gemmatimonadales</taxon>
        <taxon>Gemmatimonadaceae</taxon>
        <taxon>Pseudogemmatithrix</taxon>
    </lineage>
</organism>
<keyword evidence="1 4" id="KW-0349">Heme</keyword>
<gene>
    <name evidence="7" type="ORF">Strain138_002104</name>
    <name evidence="8" type="ORF">Strain318_002103</name>
</gene>
<dbReference type="AlphaFoldDB" id="A0AA49Q8E2"/>
<keyword evidence="2 4" id="KW-0479">Metal-binding</keyword>
<accession>A0AA49Q8E2</accession>
<evidence type="ECO:0000256" key="1">
    <source>
        <dbReference type="ARBA" id="ARBA00022617"/>
    </source>
</evidence>
<feature type="domain" description="Cytochrome c" evidence="6">
    <location>
        <begin position="55"/>
        <end position="147"/>
    </location>
</feature>
<feature type="signal peptide" evidence="5">
    <location>
        <begin position="1"/>
        <end position="26"/>
    </location>
</feature>
<dbReference type="PROSITE" id="PS51007">
    <property type="entry name" value="CYTC"/>
    <property type="match status" value="1"/>
</dbReference>
<evidence type="ECO:0000256" key="5">
    <source>
        <dbReference type="SAM" id="SignalP"/>
    </source>
</evidence>
<evidence type="ECO:0000256" key="3">
    <source>
        <dbReference type="ARBA" id="ARBA00023004"/>
    </source>
</evidence>
<evidence type="ECO:0000313" key="8">
    <source>
        <dbReference type="EMBL" id="WKW15701.1"/>
    </source>
</evidence>
<sequence>MSTVRTRSLSLAAVVALAACGGGGDAAPAASGSSASAASTPVAQASFDPASITPAMIALGDSIFHGKIGASSCQACHGAGGKAGAAAPDLTDGEWLHSDGSYEGIANTIKAGVMSPKQFSSVMPPYGGVMLPDDRWRAVAAYVYSVSHK</sequence>
<dbReference type="SUPFAM" id="SSF46626">
    <property type="entry name" value="Cytochrome c"/>
    <property type="match status" value="1"/>
</dbReference>
<keyword evidence="5" id="KW-0732">Signal</keyword>
<reference evidence="8" key="1">
    <citation type="submission" date="2023-07" db="EMBL/GenBank/DDBJ databases">
        <authorList>
            <person name="Haufschild T."/>
            <person name="Kallscheuer N."/>
            <person name="Hammer J."/>
            <person name="Kohn T."/>
            <person name="Kabuu M."/>
            <person name="Jogler M."/>
            <person name="Wohfarth N."/>
            <person name="Heuer A."/>
            <person name="Rohde M."/>
            <person name="van Teeseling M.C.F."/>
            <person name="Jogler C."/>
        </authorList>
    </citation>
    <scope>NUCLEOTIDE SEQUENCE</scope>
    <source>
        <strain evidence="7">Strain 138</strain>
        <strain evidence="8">Strain 318</strain>
    </source>
</reference>
<dbReference type="EMBL" id="CP130613">
    <property type="protein sequence ID" value="WKW15701.1"/>
    <property type="molecule type" value="Genomic_DNA"/>
</dbReference>
<dbReference type="RefSeq" id="WP_367885670.1">
    <property type="nucleotide sequence ID" value="NZ_CP130612.1"/>
</dbReference>
<dbReference type="GO" id="GO:0020037">
    <property type="term" value="F:heme binding"/>
    <property type="evidence" value="ECO:0007669"/>
    <property type="project" value="InterPro"/>
</dbReference>
<evidence type="ECO:0000256" key="4">
    <source>
        <dbReference type="PROSITE-ProRule" id="PRU00433"/>
    </source>
</evidence>
<evidence type="ECO:0000313" key="7">
    <source>
        <dbReference type="EMBL" id="WKW12794.1"/>
    </source>
</evidence>
<protein>
    <submittedName>
        <fullName evidence="8">C-type cytochrome</fullName>
    </submittedName>
</protein>
<name>A0AA49Q8E2_9BACT</name>
<dbReference type="InterPro" id="IPR009056">
    <property type="entry name" value="Cyt_c-like_dom"/>
</dbReference>